<organism evidence="2 3">
    <name type="scientific">Thermalbibacter longus</name>
    <dbReference type="NCBI Taxonomy" id="2951981"/>
    <lineage>
        <taxon>Bacteria</taxon>
        <taxon>Pseudomonadati</taxon>
        <taxon>Thermomicrobiota</taxon>
        <taxon>Thermomicrobia</taxon>
        <taxon>Thermomicrobiales</taxon>
        <taxon>Thermomicrobiaceae</taxon>
        <taxon>Thermalbibacter</taxon>
    </lineage>
</organism>
<dbReference type="CDD" id="cd02440">
    <property type="entry name" value="AdoMet_MTases"/>
    <property type="match status" value="1"/>
</dbReference>
<name>A0AA41WE91_9BACT</name>
<sequence>MSRRFTTERVSPESAALRVTWLQCLAPYRWAARLAAGAVVLDIGSGDGYGTAELARVARWAVGLDVDPAVLARAGLRYRQPGLGWVAGRAEALPFPDATFDLVCCFQVLEHLPDPTRFLNEARRVLAPGGRLLLTTPNRAAVVAGLNPHHVREYDADALRALLEPVFPEMRLLGVFGSERVLAYRARNRSIVGRLLALDRLGLRGVLPRPVVERLHAWGTLAVRGWLHRRVPELVATITVEDFRVEEGDLEQAIDLVAVCRVRTE</sequence>
<evidence type="ECO:0000313" key="2">
    <source>
        <dbReference type="EMBL" id="MCM8750457.1"/>
    </source>
</evidence>
<dbReference type="Proteomes" id="UP001165306">
    <property type="component" value="Unassembled WGS sequence"/>
</dbReference>
<dbReference type="GO" id="GO:0032259">
    <property type="term" value="P:methylation"/>
    <property type="evidence" value="ECO:0007669"/>
    <property type="project" value="UniProtKB-KW"/>
</dbReference>
<dbReference type="GO" id="GO:0008757">
    <property type="term" value="F:S-adenosylmethionine-dependent methyltransferase activity"/>
    <property type="evidence" value="ECO:0007669"/>
    <property type="project" value="InterPro"/>
</dbReference>
<accession>A0AA41WE91</accession>
<protein>
    <submittedName>
        <fullName evidence="2">Class I SAM-dependent methyltransferase</fullName>
    </submittedName>
</protein>
<dbReference type="Gene3D" id="3.40.50.150">
    <property type="entry name" value="Vaccinia Virus protein VP39"/>
    <property type="match status" value="1"/>
</dbReference>
<keyword evidence="3" id="KW-1185">Reference proteome</keyword>
<keyword evidence="2" id="KW-0489">Methyltransferase</keyword>
<dbReference type="SUPFAM" id="SSF53335">
    <property type="entry name" value="S-adenosyl-L-methionine-dependent methyltransferases"/>
    <property type="match status" value="1"/>
</dbReference>
<dbReference type="InterPro" id="IPR050508">
    <property type="entry name" value="Methyltransf_Superfamily"/>
</dbReference>
<dbReference type="RefSeq" id="WP_284058244.1">
    <property type="nucleotide sequence ID" value="NZ_JAMSLR010000015.1"/>
</dbReference>
<evidence type="ECO:0000313" key="3">
    <source>
        <dbReference type="Proteomes" id="UP001165306"/>
    </source>
</evidence>
<proteinExistence type="predicted"/>
<dbReference type="PANTHER" id="PTHR42912">
    <property type="entry name" value="METHYLTRANSFERASE"/>
    <property type="match status" value="1"/>
</dbReference>
<comment type="caution">
    <text evidence="2">The sequence shown here is derived from an EMBL/GenBank/DDBJ whole genome shotgun (WGS) entry which is preliminary data.</text>
</comment>
<feature type="domain" description="Methyltransferase type 11" evidence="1">
    <location>
        <begin position="41"/>
        <end position="133"/>
    </location>
</feature>
<reference evidence="2" key="1">
    <citation type="submission" date="2022-06" db="EMBL/GenBank/DDBJ databases">
        <title>CFH 74404 Thermomicrobiaceae sp.</title>
        <authorList>
            <person name="Ming H."/>
            <person name="Li W.-J."/>
            <person name="Zhao Z."/>
        </authorList>
    </citation>
    <scope>NUCLEOTIDE SEQUENCE</scope>
    <source>
        <strain evidence="2">CFH 74404</strain>
    </source>
</reference>
<gene>
    <name evidence="2" type="ORF">NET02_15005</name>
</gene>
<dbReference type="InterPro" id="IPR029063">
    <property type="entry name" value="SAM-dependent_MTases_sf"/>
</dbReference>
<dbReference type="InterPro" id="IPR013216">
    <property type="entry name" value="Methyltransf_11"/>
</dbReference>
<dbReference type="Pfam" id="PF08241">
    <property type="entry name" value="Methyltransf_11"/>
    <property type="match status" value="1"/>
</dbReference>
<dbReference type="AlphaFoldDB" id="A0AA41WE91"/>
<evidence type="ECO:0000259" key="1">
    <source>
        <dbReference type="Pfam" id="PF08241"/>
    </source>
</evidence>
<keyword evidence="2" id="KW-0808">Transferase</keyword>
<dbReference type="EMBL" id="JAMSLR010000015">
    <property type="protein sequence ID" value="MCM8750457.1"/>
    <property type="molecule type" value="Genomic_DNA"/>
</dbReference>